<dbReference type="GO" id="GO:0005737">
    <property type="term" value="C:cytoplasm"/>
    <property type="evidence" value="ECO:0007669"/>
    <property type="project" value="UniProtKB-UniRule"/>
</dbReference>
<dbReference type="Pfam" id="PF00440">
    <property type="entry name" value="TetR_N"/>
    <property type="match status" value="1"/>
</dbReference>
<dbReference type="HAMAP" id="MF_01839">
    <property type="entry name" value="NO_factor_SlmA"/>
    <property type="match status" value="1"/>
</dbReference>
<keyword evidence="11" id="KW-1185">Reference proteome</keyword>
<protein>
    <recommendedName>
        <fullName evidence="6">Nucleoid occlusion factor SlmA</fullName>
    </recommendedName>
</protein>
<dbReference type="PROSITE" id="PS01081">
    <property type="entry name" value="HTH_TETR_1"/>
    <property type="match status" value="1"/>
</dbReference>
<dbReference type="KEGG" id="kim:G3T16_09170"/>
<dbReference type="InterPro" id="IPR023769">
    <property type="entry name" value="NO_SlmA"/>
</dbReference>
<dbReference type="GO" id="GO:0000976">
    <property type="term" value="F:transcription cis-regulatory region binding"/>
    <property type="evidence" value="ECO:0007669"/>
    <property type="project" value="TreeGrafter"/>
</dbReference>
<evidence type="ECO:0000256" key="7">
    <source>
        <dbReference type="PROSITE-ProRule" id="PRU00335"/>
    </source>
</evidence>
<evidence type="ECO:0000256" key="8">
    <source>
        <dbReference type="SAM" id="MobiDB-lite"/>
    </source>
</evidence>
<keyword evidence="5 6" id="KW-0131">Cell cycle</keyword>
<dbReference type="GO" id="GO:0010974">
    <property type="term" value="P:negative regulation of division septum assembly"/>
    <property type="evidence" value="ECO:0007669"/>
    <property type="project" value="InterPro"/>
</dbReference>
<comment type="function">
    <text evidence="6">Required for nucleoid occlusion (NO) phenomenon, which prevents Z-ring formation and cell division over the nucleoid. Acts as a DNA-associated cell division inhibitor that binds simultaneously chromosomal DNA and FtsZ, and disrupts the assembly of FtsZ polymers. SlmA-DNA-binding sequences (SBS) are dispersed on non-Ter regions of the chromosome, preventing FtsZ polymerization at these regions.</text>
</comment>
<feature type="region of interest" description="Disordered" evidence="8">
    <location>
        <begin position="200"/>
        <end position="220"/>
    </location>
</feature>
<dbReference type="InterPro" id="IPR023772">
    <property type="entry name" value="DNA-bd_HTH_TetR-type_CS"/>
</dbReference>
<dbReference type="PROSITE" id="PS50977">
    <property type="entry name" value="HTH_TETR_2"/>
    <property type="match status" value="1"/>
</dbReference>
<comment type="subcellular location">
    <subcellularLocation>
        <location evidence="6">Cytoplasm</location>
        <location evidence="6">Nucleoid</location>
    </subcellularLocation>
</comment>
<dbReference type="InterPro" id="IPR009057">
    <property type="entry name" value="Homeodomain-like_sf"/>
</dbReference>
<evidence type="ECO:0000256" key="1">
    <source>
        <dbReference type="ARBA" id="ARBA00022490"/>
    </source>
</evidence>
<keyword evidence="3" id="KW-0175">Coiled coil</keyword>
<keyword evidence="2 6" id="KW-0132">Cell division</keyword>
<dbReference type="InterPro" id="IPR036271">
    <property type="entry name" value="Tet_transcr_reg_TetR-rel_C_sf"/>
</dbReference>
<gene>
    <name evidence="6 10" type="primary">slmA</name>
    <name evidence="10" type="ORF">G3T16_09170</name>
</gene>
<dbReference type="SUPFAM" id="SSF46689">
    <property type="entry name" value="Homeodomain-like"/>
    <property type="match status" value="1"/>
</dbReference>
<evidence type="ECO:0000256" key="6">
    <source>
        <dbReference type="HAMAP-Rule" id="MF_01839"/>
    </source>
</evidence>
<organism evidence="10 11">
    <name type="scientific">Kineobactrum salinum</name>
    <dbReference type="NCBI Taxonomy" id="2708301"/>
    <lineage>
        <taxon>Bacteria</taxon>
        <taxon>Pseudomonadati</taxon>
        <taxon>Pseudomonadota</taxon>
        <taxon>Gammaproteobacteria</taxon>
        <taxon>Cellvibrionales</taxon>
        <taxon>Halieaceae</taxon>
        <taxon>Kineobactrum</taxon>
    </lineage>
</organism>
<dbReference type="Pfam" id="PF22276">
    <property type="entry name" value="SlmA-like_C"/>
    <property type="match status" value="1"/>
</dbReference>
<dbReference type="AlphaFoldDB" id="A0A6C0U0W9"/>
<feature type="DNA-binding region" description="H-T-H motif" evidence="7">
    <location>
        <begin position="29"/>
        <end position="48"/>
    </location>
</feature>
<evidence type="ECO:0000313" key="10">
    <source>
        <dbReference type="EMBL" id="QIB65548.1"/>
    </source>
</evidence>
<dbReference type="InterPro" id="IPR050109">
    <property type="entry name" value="HTH-type_TetR-like_transc_reg"/>
</dbReference>
<proteinExistence type="inferred from homology"/>
<feature type="domain" description="HTH tetR-type" evidence="9">
    <location>
        <begin position="6"/>
        <end position="66"/>
    </location>
</feature>
<evidence type="ECO:0000256" key="2">
    <source>
        <dbReference type="ARBA" id="ARBA00022618"/>
    </source>
</evidence>
<dbReference type="Proteomes" id="UP000477680">
    <property type="component" value="Chromosome"/>
</dbReference>
<dbReference type="GO" id="GO:0051301">
    <property type="term" value="P:cell division"/>
    <property type="evidence" value="ECO:0007669"/>
    <property type="project" value="UniProtKB-KW"/>
</dbReference>
<evidence type="ECO:0000256" key="5">
    <source>
        <dbReference type="ARBA" id="ARBA00023306"/>
    </source>
</evidence>
<dbReference type="RefSeq" id="WP_163494839.1">
    <property type="nucleotide sequence ID" value="NZ_CP048711.1"/>
</dbReference>
<evidence type="ECO:0000256" key="4">
    <source>
        <dbReference type="ARBA" id="ARBA00023125"/>
    </source>
</evidence>
<accession>A0A6C0U0W9</accession>
<dbReference type="InterPro" id="IPR054580">
    <property type="entry name" value="SlmA-like_C"/>
</dbReference>
<reference evidence="10 11" key="1">
    <citation type="submission" date="2020-02" db="EMBL/GenBank/DDBJ databases">
        <title>Genome sequencing for Kineobactrum sp. M2.</title>
        <authorList>
            <person name="Park S.-J."/>
        </authorList>
    </citation>
    <scope>NUCLEOTIDE SEQUENCE [LARGE SCALE GENOMIC DNA]</scope>
    <source>
        <strain evidence="10 11">M2</strain>
    </source>
</reference>
<keyword evidence="4 6" id="KW-0238">DNA-binding</keyword>
<dbReference type="Gene3D" id="1.10.357.10">
    <property type="entry name" value="Tetracycline Repressor, domain 2"/>
    <property type="match status" value="1"/>
</dbReference>
<evidence type="ECO:0000256" key="3">
    <source>
        <dbReference type="ARBA" id="ARBA00023054"/>
    </source>
</evidence>
<dbReference type="SUPFAM" id="SSF48498">
    <property type="entry name" value="Tetracyclin repressor-like, C-terminal domain"/>
    <property type="match status" value="1"/>
</dbReference>
<dbReference type="InterPro" id="IPR001647">
    <property type="entry name" value="HTH_TetR"/>
</dbReference>
<dbReference type="PANTHER" id="PTHR30055:SF183">
    <property type="entry name" value="NUCLEOID OCCLUSION FACTOR SLMA"/>
    <property type="match status" value="1"/>
</dbReference>
<comment type="subunit">
    <text evidence="6">Homodimer. Interacts with FtsZ.</text>
</comment>
<keyword evidence="1 6" id="KW-0963">Cytoplasm</keyword>
<evidence type="ECO:0000313" key="11">
    <source>
        <dbReference type="Proteomes" id="UP000477680"/>
    </source>
</evidence>
<comment type="similarity">
    <text evidence="6">Belongs to the nucleoid occlusion factor SlmA family.</text>
</comment>
<sequence>MPPKNSQRRQQILEALARMLEASPGSRITTAGLAREVGVSEAALYRHFPSKSKMFEGLIEFIEDTLFSRISIILNEEPDAARRCEKMLLLLLSFTERNPGITRILTGDALSGETSRLHQRVAQLFDRYETQLKQVIREAELREGLRPCINLSAAANLLMAAAEGRIAQFVRSGFSRSPTVNWNEQWELLMRGFFREAMTSVTPGQTGPQVGEALSSPARD</sequence>
<dbReference type="GO" id="GO:0003700">
    <property type="term" value="F:DNA-binding transcription factor activity"/>
    <property type="evidence" value="ECO:0007669"/>
    <property type="project" value="TreeGrafter"/>
</dbReference>
<name>A0A6C0U0W9_9GAMM</name>
<dbReference type="GO" id="GO:0043590">
    <property type="term" value="C:bacterial nucleoid"/>
    <property type="evidence" value="ECO:0007669"/>
    <property type="project" value="UniProtKB-UniRule"/>
</dbReference>
<dbReference type="PANTHER" id="PTHR30055">
    <property type="entry name" value="HTH-TYPE TRANSCRIPTIONAL REGULATOR RUTR"/>
    <property type="match status" value="1"/>
</dbReference>
<dbReference type="EMBL" id="CP048711">
    <property type="protein sequence ID" value="QIB65548.1"/>
    <property type="molecule type" value="Genomic_DNA"/>
</dbReference>
<dbReference type="NCBIfam" id="NF007015">
    <property type="entry name" value="PRK09480.1"/>
    <property type="match status" value="1"/>
</dbReference>
<evidence type="ECO:0000259" key="9">
    <source>
        <dbReference type="PROSITE" id="PS50977"/>
    </source>
</evidence>